<name>A0ABU5VXD1_9BACT</name>
<gene>
    <name evidence="3" type="ORF">SHI21_12355</name>
</gene>
<evidence type="ECO:0000313" key="4">
    <source>
        <dbReference type="Proteomes" id="UP001302274"/>
    </source>
</evidence>
<evidence type="ECO:0000259" key="2">
    <source>
        <dbReference type="Pfam" id="PF07883"/>
    </source>
</evidence>
<keyword evidence="4" id="KW-1185">Reference proteome</keyword>
<dbReference type="Proteomes" id="UP001302274">
    <property type="component" value="Unassembled WGS sequence"/>
</dbReference>
<dbReference type="Gene3D" id="2.60.120.10">
    <property type="entry name" value="Jelly Rolls"/>
    <property type="match status" value="1"/>
</dbReference>
<dbReference type="RefSeq" id="WP_323576902.1">
    <property type="nucleotide sequence ID" value="NZ_JAYGJQ010000002.1"/>
</dbReference>
<dbReference type="Pfam" id="PF07883">
    <property type="entry name" value="Cupin_2"/>
    <property type="match status" value="1"/>
</dbReference>
<dbReference type="EMBL" id="JAYGJQ010000002">
    <property type="protein sequence ID" value="MEA9357008.1"/>
    <property type="molecule type" value="Genomic_DNA"/>
</dbReference>
<dbReference type="InterPro" id="IPR011051">
    <property type="entry name" value="RmlC_Cupin_sf"/>
</dbReference>
<protein>
    <submittedName>
        <fullName evidence="3">Cupin domain-containing protein</fullName>
    </submittedName>
</protein>
<dbReference type="PANTHER" id="PTHR35848">
    <property type="entry name" value="OXALATE-BINDING PROTEIN"/>
    <property type="match status" value="1"/>
</dbReference>
<organism evidence="3 4">
    <name type="scientific">Bacteriovorax antarcticus</name>
    <dbReference type="NCBI Taxonomy" id="3088717"/>
    <lineage>
        <taxon>Bacteria</taxon>
        <taxon>Pseudomonadati</taxon>
        <taxon>Bdellovibrionota</taxon>
        <taxon>Bacteriovoracia</taxon>
        <taxon>Bacteriovoracales</taxon>
        <taxon>Bacteriovoracaceae</taxon>
        <taxon>Bacteriovorax</taxon>
    </lineage>
</organism>
<sequence length="120" mass="13350">MKILNANTCTLKDSPSGEKFQVAIGRHEQHGSTKNHTIAIVEIAPGLSSDPHFHKEREESYYFISGNGSAIVGDQEHLIVPGTLIYASPLEKHQFINNGPDPIRYLVITAPCWIPQDSWK</sequence>
<evidence type="ECO:0000313" key="3">
    <source>
        <dbReference type="EMBL" id="MEA9357008.1"/>
    </source>
</evidence>
<evidence type="ECO:0000256" key="1">
    <source>
        <dbReference type="ARBA" id="ARBA00022723"/>
    </source>
</evidence>
<dbReference type="InterPro" id="IPR051610">
    <property type="entry name" value="GPI/OXD"/>
</dbReference>
<reference evidence="3 4" key="1">
    <citation type="submission" date="2023-11" db="EMBL/GenBank/DDBJ databases">
        <title>A Novel Polar Bacteriovorax (B. antarcticus) Isolated from the Biocrust in Antarctica.</title>
        <authorList>
            <person name="Mun W."/>
            <person name="Choi S.Y."/>
            <person name="Mitchell R.J."/>
        </authorList>
    </citation>
    <scope>NUCLEOTIDE SEQUENCE [LARGE SCALE GENOMIC DNA]</scope>
    <source>
        <strain evidence="3 4">PP10</strain>
    </source>
</reference>
<comment type="caution">
    <text evidence="3">The sequence shown here is derived from an EMBL/GenBank/DDBJ whole genome shotgun (WGS) entry which is preliminary data.</text>
</comment>
<dbReference type="InterPro" id="IPR013096">
    <property type="entry name" value="Cupin_2"/>
</dbReference>
<dbReference type="PANTHER" id="PTHR35848:SF6">
    <property type="entry name" value="CUPIN TYPE-2 DOMAIN-CONTAINING PROTEIN"/>
    <property type="match status" value="1"/>
</dbReference>
<accession>A0ABU5VXD1</accession>
<keyword evidence="1" id="KW-0479">Metal-binding</keyword>
<feature type="domain" description="Cupin type-2" evidence="2">
    <location>
        <begin position="40"/>
        <end position="108"/>
    </location>
</feature>
<proteinExistence type="predicted"/>
<dbReference type="InterPro" id="IPR014710">
    <property type="entry name" value="RmlC-like_jellyroll"/>
</dbReference>
<dbReference type="SUPFAM" id="SSF51182">
    <property type="entry name" value="RmlC-like cupins"/>
    <property type="match status" value="1"/>
</dbReference>